<reference evidence="10" key="1">
    <citation type="journal article" date="2023" name="Mol. Phylogenet. Evol.">
        <title>Genome-scale phylogeny and comparative genomics of the fungal order Sordariales.</title>
        <authorList>
            <person name="Hensen N."/>
            <person name="Bonometti L."/>
            <person name="Westerberg I."/>
            <person name="Brannstrom I.O."/>
            <person name="Guillou S."/>
            <person name="Cros-Aarteil S."/>
            <person name="Calhoun S."/>
            <person name="Haridas S."/>
            <person name="Kuo A."/>
            <person name="Mondo S."/>
            <person name="Pangilinan J."/>
            <person name="Riley R."/>
            <person name="LaButti K."/>
            <person name="Andreopoulos B."/>
            <person name="Lipzen A."/>
            <person name="Chen C."/>
            <person name="Yan M."/>
            <person name="Daum C."/>
            <person name="Ng V."/>
            <person name="Clum A."/>
            <person name="Steindorff A."/>
            <person name="Ohm R.A."/>
            <person name="Martin F."/>
            <person name="Silar P."/>
            <person name="Natvig D.O."/>
            <person name="Lalanne C."/>
            <person name="Gautier V."/>
            <person name="Ament-Velasquez S.L."/>
            <person name="Kruys A."/>
            <person name="Hutchinson M.I."/>
            <person name="Powell A.J."/>
            <person name="Barry K."/>
            <person name="Miller A.N."/>
            <person name="Grigoriev I.V."/>
            <person name="Debuchy R."/>
            <person name="Gladieux P."/>
            <person name="Hiltunen Thoren M."/>
            <person name="Johannesson H."/>
        </authorList>
    </citation>
    <scope>NUCLEOTIDE SEQUENCE</scope>
    <source>
        <strain evidence="10">FGSC 1904</strain>
    </source>
</reference>
<dbReference type="GO" id="GO:0006284">
    <property type="term" value="P:base-excision repair"/>
    <property type="evidence" value="ECO:0007669"/>
    <property type="project" value="TreeGrafter"/>
</dbReference>
<evidence type="ECO:0000256" key="5">
    <source>
        <dbReference type="PIRSR" id="PIRSR604808-1"/>
    </source>
</evidence>
<dbReference type="InterPro" id="IPR036691">
    <property type="entry name" value="Endo/exonu/phosph_ase_sf"/>
</dbReference>
<dbReference type="GO" id="GO:0008081">
    <property type="term" value="F:phosphoric diester hydrolase activity"/>
    <property type="evidence" value="ECO:0007669"/>
    <property type="project" value="TreeGrafter"/>
</dbReference>
<gene>
    <name evidence="10" type="ORF">B0T20DRAFT_407422</name>
</gene>
<comment type="similarity">
    <text evidence="1">Belongs to the DNA repair enzymes AP/ExoA family.</text>
</comment>
<keyword evidence="10" id="KW-0540">Nuclease</keyword>
<feature type="compositionally biased region" description="Polar residues" evidence="8">
    <location>
        <begin position="19"/>
        <end position="32"/>
    </location>
</feature>
<dbReference type="GO" id="GO:0003906">
    <property type="term" value="F:DNA-(apurinic or apyrimidinic site) endonuclease activity"/>
    <property type="evidence" value="ECO:0007669"/>
    <property type="project" value="TreeGrafter"/>
</dbReference>
<dbReference type="PANTHER" id="PTHR22748">
    <property type="entry name" value="AP ENDONUCLEASE"/>
    <property type="match status" value="1"/>
</dbReference>
<feature type="compositionally biased region" description="Polar residues" evidence="8">
    <location>
        <begin position="45"/>
        <end position="63"/>
    </location>
</feature>
<accession>A0AAE0UDZ1</accession>
<feature type="active site" description="Proton donor/acceptor" evidence="5">
    <location>
        <position position="317"/>
    </location>
</feature>
<evidence type="ECO:0000256" key="6">
    <source>
        <dbReference type="PIRSR" id="PIRSR604808-2"/>
    </source>
</evidence>
<dbReference type="InterPro" id="IPR005135">
    <property type="entry name" value="Endo/exonuclease/phosphatase"/>
</dbReference>
<feature type="site" description="Important for catalytic activity" evidence="7">
    <location>
        <position position="412"/>
    </location>
</feature>
<reference evidence="10" key="2">
    <citation type="submission" date="2023-07" db="EMBL/GenBank/DDBJ databases">
        <authorList>
            <consortium name="Lawrence Berkeley National Laboratory"/>
            <person name="Haridas S."/>
            <person name="Hensen N."/>
            <person name="Bonometti L."/>
            <person name="Westerberg I."/>
            <person name="Brannstrom I.O."/>
            <person name="Guillou S."/>
            <person name="Cros-Aarteil S."/>
            <person name="Calhoun S."/>
            <person name="Kuo A."/>
            <person name="Mondo S."/>
            <person name="Pangilinan J."/>
            <person name="Riley R."/>
            <person name="LaButti K."/>
            <person name="Andreopoulos B."/>
            <person name="Lipzen A."/>
            <person name="Chen C."/>
            <person name="Yanf M."/>
            <person name="Daum C."/>
            <person name="Ng V."/>
            <person name="Clum A."/>
            <person name="Steindorff A."/>
            <person name="Ohm R."/>
            <person name="Martin F."/>
            <person name="Silar P."/>
            <person name="Natvig D."/>
            <person name="Lalanne C."/>
            <person name="Gautier V."/>
            <person name="Ament-velasquez S.L."/>
            <person name="Kruys A."/>
            <person name="Hutchinson M.I."/>
            <person name="Powell A.J."/>
            <person name="Barry K."/>
            <person name="Miller A.N."/>
            <person name="Grigoriev I.V."/>
            <person name="Debuchy R."/>
            <person name="Gladieux P."/>
            <person name="Thoren M.H."/>
            <person name="Johannesson H."/>
        </authorList>
    </citation>
    <scope>NUCLEOTIDE SEQUENCE</scope>
    <source>
        <strain evidence="10">FGSC 1904</strain>
    </source>
</reference>
<dbReference type="GO" id="GO:0008311">
    <property type="term" value="F:double-stranded DNA 3'-5' DNA exonuclease activity"/>
    <property type="evidence" value="ECO:0007669"/>
    <property type="project" value="TreeGrafter"/>
</dbReference>
<feature type="site" description="Interaction with DNA substrate" evidence="7">
    <location>
        <position position="443"/>
    </location>
</feature>
<dbReference type="InterPro" id="IPR004808">
    <property type="entry name" value="AP_endonuc_1"/>
</dbReference>
<evidence type="ECO:0000256" key="7">
    <source>
        <dbReference type="PIRSR" id="PIRSR604808-3"/>
    </source>
</evidence>
<proteinExistence type="inferred from homology"/>
<feature type="region of interest" description="Disordered" evidence="8">
    <location>
        <begin position="19"/>
        <end position="66"/>
    </location>
</feature>
<comment type="cofactor">
    <cofactor evidence="6">
        <name>Mg(2+)</name>
        <dbReference type="ChEBI" id="CHEBI:18420"/>
    </cofactor>
    <cofactor evidence="6">
        <name>Mn(2+)</name>
        <dbReference type="ChEBI" id="CHEBI:29035"/>
    </cofactor>
    <text evidence="6">Probably binds two magnesium or manganese ions per subunit.</text>
</comment>
<keyword evidence="3" id="KW-0378">Hydrolase</keyword>
<feature type="region of interest" description="Disordered" evidence="8">
    <location>
        <begin position="101"/>
        <end position="127"/>
    </location>
</feature>
<feature type="binding site" evidence="6">
    <location>
        <position position="153"/>
    </location>
    <ligand>
        <name>Mg(2+)</name>
        <dbReference type="ChEBI" id="CHEBI:18420"/>
        <label>1</label>
    </ligand>
</feature>
<dbReference type="Gene3D" id="3.60.10.10">
    <property type="entry name" value="Endonuclease/exonuclease/phosphatase"/>
    <property type="match status" value="1"/>
</dbReference>
<dbReference type="Proteomes" id="UP001281003">
    <property type="component" value="Unassembled WGS sequence"/>
</dbReference>
<dbReference type="PANTHER" id="PTHR22748:SF14">
    <property type="entry name" value="ENDONUCLEASE_EXONUCLEASE_PHOSPHATASE DOMAIN-CONTAINING PROTEIN"/>
    <property type="match status" value="1"/>
</dbReference>
<dbReference type="GO" id="GO:0005634">
    <property type="term" value="C:nucleus"/>
    <property type="evidence" value="ECO:0007669"/>
    <property type="project" value="TreeGrafter"/>
</dbReference>
<feature type="binding site" evidence="6">
    <location>
        <position position="442"/>
    </location>
    <ligand>
        <name>Mg(2+)</name>
        <dbReference type="ChEBI" id="CHEBI:18420"/>
        <label>1</label>
    </ligand>
</feature>
<keyword evidence="10" id="KW-0255">Endonuclease</keyword>
<dbReference type="PROSITE" id="PS51435">
    <property type="entry name" value="AP_NUCLEASE_F1_4"/>
    <property type="match status" value="1"/>
</dbReference>
<dbReference type="Pfam" id="PF03372">
    <property type="entry name" value="Exo_endo_phos"/>
    <property type="match status" value="1"/>
</dbReference>
<evidence type="ECO:0000313" key="11">
    <source>
        <dbReference type="Proteomes" id="UP001281003"/>
    </source>
</evidence>
<evidence type="ECO:0000256" key="2">
    <source>
        <dbReference type="ARBA" id="ARBA00022723"/>
    </source>
</evidence>
<keyword evidence="2 6" id="KW-0479">Metal-binding</keyword>
<keyword evidence="6" id="KW-0464">Manganese</keyword>
<evidence type="ECO:0000256" key="3">
    <source>
        <dbReference type="ARBA" id="ARBA00022801"/>
    </source>
</evidence>
<feature type="binding site" evidence="6">
    <location>
        <position position="77"/>
    </location>
    <ligand>
        <name>Mg(2+)</name>
        <dbReference type="ChEBI" id="CHEBI:18420"/>
        <label>1</label>
    </ligand>
</feature>
<dbReference type="GO" id="GO:0046872">
    <property type="term" value="F:metal ion binding"/>
    <property type="evidence" value="ECO:0007669"/>
    <property type="project" value="UniProtKB-KW"/>
</dbReference>
<dbReference type="AlphaFoldDB" id="A0AAE0UDZ1"/>
<organism evidence="10 11">
    <name type="scientific">Sordaria brevicollis</name>
    <dbReference type="NCBI Taxonomy" id="83679"/>
    <lineage>
        <taxon>Eukaryota</taxon>
        <taxon>Fungi</taxon>
        <taxon>Dikarya</taxon>
        <taxon>Ascomycota</taxon>
        <taxon>Pezizomycotina</taxon>
        <taxon>Sordariomycetes</taxon>
        <taxon>Sordariomycetidae</taxon>
        <taxon>Sordariales</taxon>
        <taxon>Sordariaceae</taxon>
        <taxon>Sordaria</taxon>
    </lineage>
</organism>
<feature type="compositionally biased region" description="Polar residues" evidence="8">
    <location>
        <begin position="101"/>
        <end position="112"/>
    </location>
</feature>
<keyword evidence="4 6" id="KW-0460">Magnesium</keyword>
<keyword evidence="11" id="KW-1185">Reference proteome</keyword>
<name>A0AAE0UDZ1_SORBR</name>
<protein>
    <submittedName>
        <fullName evidence="10">Endonuclease/exonuclease/phosphatase</fullName>
    </submittedName>
</protein>
<sequence length="452" mass="50799">MLCMPMTSPSSTLHVKMVQQSRPRPYTTTSGKGVSPPPLKRRKLTQTPGQALDSTRASSTLQRPNHGRNSFRVFSWNINGIRAFLSSARSNNKKITSYFARSTKTQNASNTDEPPGTSRIRTVPNDEDLNGSPYSLRAFLSRNGWPEVLFLQELKLSSPALLPELLSALNTPLNNADDVSDDRTYTLDTSLARDKHNVKAWGGNLYGVGTIIRTDFARKWVDTVREVDWDIEGRVMVVEMRGTPEGQDGNKISTKPLALINVYAVNGTSKPYRSPKTGEIDPNCPTRHDRKLAFHTLLRDECLSLEKRGFCVIIAGDVNIARGPIDGHPNLRTVPQQHCLNRADFNTKFFGEEDNKRAGAYVGPWKEDEKSKDKSLDAVDVFRAKYGMEKRYTYYPHCPSSWDWGTSCDRVDMVVVSKQLWEDGRVIDTGIMNTPQDRDPSDHVPLWVEVAL</sequence>
<feature type="binding site" evidence="6">
    <location>
        <position position="319"/>
    </location>
    <ligand>
        <name>Mg(2+)</name>
        <dbReference type="ChEBI" id="CHEBI:18420"/>
        <label>1</label>
    </ligand>
</feature>
<feature type="site" description="Transition state stabilizer" evidence="7">
    <location>
        <position position="319"/>
    </location>
</feature>
<evidence type="ECO:0000256" key="4">
    <source>
        <dbReference type="ARBA" id="ARBA00022842"/>
    </source>
</evidence>
<dbReference type="SUPFAM" id="SSF56219">
    <property type="entry name" value="DNase I-like"/>
    <property type="match status" value="1"/>
</dbReference>
<feature type="active site" description="Proton acceptor" evidence="5">
    <location>
        <position position="443"/>
    </location>
</feature>
<feature type="binding site" evidence="6">
    <location>
        <position position="317"/>
    </location>
    <ligand>
        <name>Mg(2+)</name>
        <dbReference type="ChEBI" id="CHEBI:18420"/>
        <label>1</label>
    </ligand>
</feature>
<feature type="binding site" evidence="6">
    <location>
        <position position="443"/>
    </location>
    <ligand>
        <name>Mg(2+)</name>
        <dbReference type="ChEBI" id="CHEBI:18420"/>
        <label>1</label>
    </ligand>
</feature>
<dbReference type="EMBL" id="JAUTDP010000004">
    <property type="protein sequence ID" value="KAK3399939.1"/>
    <property type="molecule type" value="Genomic_DNA"/>
</dbReference>
<feature type="active site" evidence="5">
    <location>
        <position position="263"/>
    </location>
</feature>
<evidence type="ECO:0000259" key="9">
    <source>
        <dbReference type="Pfam" id="PF03372"/>
    </source>
</evidence>
<evidence type="ECO:0000313" key="10">
    <source>
        <dbReference type="EMBL" id="KAK3399939.1"/>
    </source>
</evidence>
<comment type="caution">
    <text evidence="10">The sequence shown here is derived from an EMBL/GenBank/DDBJ whole genome shotgun (WGS) entry which is preliminary data.</text>
</comment>
<evidence type="ECO:0000256" key="8">
    <source>
        <dbReference type="SAM" id="MobiDB-lite"/>
    </source>
</evidence>
<evidence type="ECO:0000256" key="1">
    <source>
        <dbReference type="ARBA" id="ARBA00007092"/>
    </source>
</evidence>
<feature type="domain" description="Endonuclease/exonuclease/phosphatase" evidence="9">
    <location>
        <begin position="75"/>
        <end position="443"/>
    </location>
</feature>